<dbReference type="InterPro" id="IPR001926">
    <property type="entry name" value="TrpB-like_PALP"/>
</dbReference>
<evidence type="ECO:0000313" key="5">
    <source>
        <dbReference type="EMBL" id="MEM5285618.1"/>
    </source>
</evidence>
<sequence>MSNAPSLDLSAFPRYELMEGPTPIQHLSRLSKLLGDVDIYVKRDDVMGLGGGGSKLRKLEFLLGEALAQGADTIVTVGARQSNHARLTAAAAARAGLACEIVLTRTVPREDDAYVHNGNVLLDELLGARIHDLPGNADAMAFAQNRADELRKSGHKVYLAPLGGSSAVGNLGYVACAAEILEQARNARVSFDRIALPNGSGGTQAGLVAGLLAMREDPARVVAYNVLATHEHTLSNTRLKAQETLALLQPGSMLPDESVIVADGQRGEGYGIPTDAMREAVRLLASTEGVLLDPVYSGKAFAGLLHDIRSNTFAPGAKVLFLMTGGLPGLYAYRSAF</sequence>
<comment type="caution">
    <text evidence="5">The sequence shown here is derived from an EMBL/GenBank/DDBJ whole genome shotgun (WGS) entry which is preliminary data.</text>
</comment>
<name>A0ABU9Q8C9_9BURK</name>
<evidence type="ECO:0000313" key="6">
    <source>
        <dbReference type="Proteomes" id="UP001494588"/>
    </source>
</evidence>
<evidence type="ECO:0000259" key="4">
    <source>
        <dbReference type="Pfam" id="PF00291"/>
    </source>
</evidence>
<keyword evidence="3" id="KW-0663">Pyridoxal phosphate</keyword>
<reference evidence="5 6" key="1">
    <citation type="submission" date="2024-01" db="EMBL/GenBank/DDBJ databases">
        <title>The diversity of rhizobia nodulating Mimosa spp. in eleven states of Brazil covering several biomes is determined by host plant, location, and edaphic factors.</title>
        <authorList>
            <person name="Rouws L."/>
            <person name="Barauna A."/>
            <person name="Beukes C."/>
            <person name="De Faria S.M."/>
            <person name="Gross E."/>
            <person name="Dos Reis Junior F.B."/>
            <person name="Simon M."/>
            <person name="Maluk M."/>
            <person name="Odee D.W."/>
            <person name="Kenicer G."/>
            <person name="Young J.P.W."/>
            <person name="Reis V.M."/>
            <person name="Zilli J."/>
            <person name="James E.K."/>
        </authorList>
    </citation>
    <scope>NUCLEOTIDE SEQUENCE [LARGE SCALE GENOMIC DNA]</scope>
    <source>
        <strain evidence="5 6">JPY77</strain>
    </source>
</reference>
<dbReference type="PANTHER" id="PTHR43780">
    <property type="entry name" value="1-AMINOCYCLOPROPANE-1-CARBOXYLATE DEAMINASE-RELATED"/>
    <property type="match status" value="1"/>
</dbReference>
<dbReference type="InterPro" id="IPR036052">
    <property type="entry name" value="TrpB-like_PALP_sf"/>
</dbReference>
<keyword evidence="5" id="KW-0456">Lyase</keyword>
<dbReference type="InterPro" id="IPR005966">
    <property type="entry name" value="D-Cys_desShydrase"/>
</dbReference>
<accession>A0ABU9Q8C9</accession>
<dbReference type="NCBIfam" id="TIGR01275">
    <property type="entry name" value="ACC_deam_rel"/>
    <property type="match status" value="1"/>
</dbReference>
<dbReference type="PANTHER" id="PTHR43780:SF2">
    <property type="entry name" value="1-AMINOCYCLOPROPANE-1-CARBOXYLATE DEAMINASE-RELATED"/>
    <property type="match status" value="1"/>
</dbReference>
<dbReference type="PIRSF" id="PIRSF006278">
    <property type="entry name" value="ACCD_DCysDesulf"/>
    <property type="match status" value="1"/>
</dbReference>
<dbReference type="EMBL" id="JAZHGC010000005">
    <property type="protein sequence ID" value="MEM5285618.1"/>
    <property type="molecule type" value="Genomic_DNA"/>
</dbReference>
<protein>
    <submittedName>
        <fullName evidence="5">D-cysteine desulfhydrase family protein</fullName>
        <ecNumber evidence="5">4.4.1.-</ecNumber>
    </submittedName>
</protein>
<dbReference type="Pfam" id="PF00291">
    <property type="entry name" value="PALP"/>
    <property type="match status" value="1"/>
</dbReference>
<proteinExistence type="inferred from homology"/>
<evidence type="ECO:0000256" key="2">
    <source>
        <dbReference type="ARBA" id="ARBA00008639"/>
    </source>
</evidence>
<evidence type="ECO:0000256" key="1">
    <source>
        <dbReference type="ARBA" id="ARBA00001933"/>
    </source>
</evidence>
<dbReference type="SUPFAM" id="SSF53686">
    <property type="entry name" value="Tryptophan synthase beta subunit-like PLP-dependent enzymes"/>
    <property type="match status" value="1"/>
</dbReference>
<comment type="similarity">
    <text evidence="2">Belongs to the ACC deaminase/D-cysteine desulfhydrase family.</text>
</comment>
<dbReference type="GO" id="GO:0016829">
    <property type="term" value="F:lyase activity"/>
    <property type="evidence" value="ECO:0007669"/>
    <property type="project" value="UniProtKB-KW"/>
</dbReference>
<dbReference type="EC" id="4.4.1.-" evidence="5"/>
<dbReference type="InterPro" id="IPR027278">
    <property type="entry name" value="ACCD_DCysDesulf"/>
</dbReference>
<feature type="domain" description="Tryptophan synthase beta chain-like PALP" evidence="4">
    <location>
        <begin position="17"/>
        <end position="325"/>
    </location>
</feature>
<dbReference type="RefSeq" id="WP_201649921.1">
    <property type="nucleotide sequence ID" value="NZ_CAJHCS010000006.1"/>
</dbReference>
<dbReference type="Proteomes" id="UP001494588">
    <property type="component" value="Unassembled WGS sequence"/>
</dbReference>
<comment type="cofactor">
    <cofactor evidence="1">
        <name>pyridoxal 5'-phosphate</name>
        <dbReference type="ChEBI" id="CHEBI:597326"/>
    </cofactor>
</comment>
<gene>
    <name evidence="5" type="ORF">V4C55_07855</name>
</gene>
<evidence type="ECO:0000256" key="3">
    <source>
        <dbReference type="ARBA" id="ARBA00022898"/>
    </source>
</evidence>
<dbReference type="Gene3D" id="3.40.50.1100">
    <property type="match status" value="2"/>
</dbReference>
<keyword evidence="6" id="KW-1185">Reference proteome</keyword>
<organism evidence="5 6">
    <name type="scientific">Paraburkholderia sabiae</name>
    <dbReference type="NCBI Taxonomy" id="273251"/>
    <lineage>
        <taxon>Bacteria</taxon>
        <taxon>Pseudomonadati</taxon>
        <taxon>Pseudomonadota</taxon>
        <taxon>Betaproteobacteria</taxon>
        <taxon>Burkholderiales</taxon>
        <taxon>Burkholderiaceae</taxon>
        <taxon>Paraburkholderia</taxon>
    </lineage>
</organism>